<feature type="domain" description="Lipopolysaccharide assembly protein A" evidence="7">
    <location>
        <begin position="92"/>
        <end position="148"/>
    </location>
</feature>
<gene>
    <name evidence="8" type="ORF">BL253_04235</name>
</gene>
<evidence type="ECO:0000313" key="8">
    <source>
        <dbReference type="EMBL" id="ONH32902.1"/>
    </source>
</evidence>
<reference evidence="9" key="1">
    <citation type="submission" date="2016-10" db="EMBL/GenBank/DDBJ databases">
        <title>Frankia sp. NRRL B-16386 Genome sequencing.</title>
        <authorList>
            <person name="Ghodhbane-Gtari F."/>
            <person name="Swanson E."/>
            <person name="Gueddou A."/>
            <person name="Hezbri K."/>
            <person name="Ktari K."/>
            <person name="Nouioui I."/>
            <person name="Morris K."/>
            <person name="Simpson S."/>
            <person name="Abebe-Akele F."/>
            <person name="Thomas K."/>
            <person name="Gtari M."/>
            <person name="Tisa L.S."/>
        </authorList>
    </citation>
    <scope>NUCLEOTIDE SEQUENCE [LARGE SCALE GENOMIC DNA]</scope>
    <source>
        <strain evidence="9">NRRL B-16386</strain>
    </source>
</reference>
<sequence>MTAPGQPTGSFNYAPPGATGGAPIPPPAAPVAPTAPRGPGAPGAPVPPAQPRGSRSRLPGRRQHGGGVSWVVYAVTVLVLVLAIMVVLFVAQNDQKVTIWLFGTRKYMSVAGALSIAAAAGLVVGLLIGLITQIPVRRKLRAAKRRLEG</sequence>
<evidence type="ECO:0000256" key="4">
    <source>
        <dbReference type="ARBA" id="ARBA00023136"/>
    </source>
</evidence>
<dbReference type="GO" id="GO:0005886">
    <property type="term" value="C:plasma membrane"/>
    <property type="evidence" value="ECO:0007669"/>
    <property type="project" value="InterPro"/>
</dbReference>
<evidence type="ECO:0000313" key="9">
    <source>
        <dbReference type="Proteomes" id="UP000188929"/>
    </source>
</evidence>
<comment type="caution">
    <text evidence="8">The sequence shown here is derived from an EMBL/GenBank/DDBJ whole genome shotgun (WGS) entry which is preliminary data.</text>
</comment>
<feature type="region of interest" description="Disordered" evidence="5">
    <location>
        <begin position="1"/>
        <end position="63"/>
    </location>
</feature>
<dbReference type="EMBL" id="MOMC01000008">
    <property type="protein sequence ID" value="ONH32902.1"/>
    <property type="molecule type" value="Genomic_DNA"/>
</dbReference>
<protein>
    <recommendedName>
        <fullName evidence="7">Lipopolysaccharide assembly protein A domain-containing protein</fullName>
    </recommendedName>
</protein>
<evidence type="ECO:0000256" key="6">
    <source>
        <dbReference type="SAM" id="Phobius"/>
    </source>
</evidence>
<accession>A0A1V2II75</accession>
<evidence type="ECO:0000256" key="5">
    <source>
        <dbReference type="SAM" id="MobiDB-lite"/>
    </source>
</evidence>
<evidence type="ECO:0000256" key="1">
    <source>
        <dbReference type="ARBA" id="ARBA00022475"/>
    </source>
</evidence>
<organism evidence="8 9">
    <name type="scientific">Pseudofrankia asymbiotica</name>
    <dbReference type="NCBI Taxonomy" id="1834516"/>
    <lineage>
        <taxon>Bacteria</taxon>
        <taxon>Bacillati</taxon>
        <taxon>Actinomycetota</taxon>
        <taxon>Actinomycetes</taxon>
        <taxon>Frankiales</taxon>
        <taxon>Frankiaceae</taxon>
        <taxon>Pseudofrankia</taxon>
    </lineage>
</organism>
<dbReference type="Pfam" id="PF06305">
    <property type="entry name" value="LapA_dom"/>
    <property type="match status" value="1"/>
</dbReference>
<keyword evidence="4 6" id="KW-0472">Membrane</keyword>
<feature type="transmembrane region" description="Helical" evidence="6">
    <location>
        <begin position="111"/>
        <end position="136"/>
    </location>
</feature>
<proteinExistence type="predicted"/>
<keyword evidence="1" id="KW-1003">Cell membrane</keyword>
<keyword evidence="9" id="KW-1185">Reference proteome</keyword>
<dbReference type="Proteomes" id="UP000188929">
    <property type="component" value="Unassembled WGS sequence"/>
</dbReference>
<keyword evidence="3 6" id="KW-1133">Transmembrane helix</keyword>
<feature type="compositionally biased region" description="Polar residues" evidence="5">
    <location>
        <begin position="1"/>
        <end position="11"/>
    </location>
</feature>
<feature type="transmembrane region" description="Helical" evidence="6">
    <location>
        <begin position="70"/>
        <end position="91"/>
    </location>
</feature>
<evidence type="ECO:0000256" key="2">
    <source>
        <dbReference type="ARBA" id="ARBA00022692"/>
    </source>
</evidence>
<dbReference type="AlphaFoldDB" id="A0A1V2II75"/>
<evidence type="ECO:0000256" key="3">
    <source>
        <dbReference type="ARBA" id="ARBA00022989"/>
    </source>
</evidence>
<feature type="compositionally biased region" description="Basic residues" evidence="5">
    <location>
        <begin position="54"/>
        <end position="63"/>
    </location>
</feature>
<name>A0A1V2II75_9ACTN</name>
<dbReference type="InterPro" id="IPR010445">
    <property type="entry name" value="LapA_dom"/>
</dbReference>
<evidence type="ECO:0000259" key="7">
    <source>
        <dbReference type="Pfam" id="PF06305"/>
    </source>
</evidence>
<keyword evidence="2 6" id="KW-0812">Transmembrane</keyword>